<organism evidence="1 2">
    <name type="scientific">Allacma fusca</name>
    <dbReference type="NCBI Taxonomy" id="39272"/>
    <lineage>
        <taxon>Eukaryota</taxon>
        <taxon>Metazoa</taxon>
        <taxon>Ecdysozoa</taxon>
        <taxon>Arthropoda</taxon>
        <taxon>Hexapoda</taxon>
        <taxon>Collembola</taxon>
        <taxon>Symphypleona</taxon>
        <taxon>Sminthuridae</taxon>
        <taxon>Allacma</taxon>
    </lineage>
</organism>
<accession>A0A8J2NT87</accession>
<protein>
    <submittedName>
        <fullName evidence="1">Uncharacterized protein</fullName>
    </submittedName>
</protein>
<sequence length="74" mass="8035">MVLFHFLHSCSLHHSPALSPGSNGNLSGEGQVWDGGQVWVEFGMEVKCGSSLGWRSSVGQVWDGGQVWVKFGME</sequence>
<proteinExistence type="predicted"/>
<evidence type="ECO:0000313" key="2">
    <source>
        <dbReference type="Proteomes" id="UP000708208"/>
    </source>
</evidence>
<comment type="caution">
    <text evidence="1">The sequence shown here is derived from an EMBL/GenBank/DDBJ whole genome shotgun (WGS) entry which is preliminary data.</text>
</comment>
<reference evidence="1" key="1">
    <citation type="submission" date="2021-06" db="EMBL/GenBank/DDBJ databases">
        <authorList>
            <person name="Hodson N. C."/>
            <person name="Mongue J. A."/>
            <person name="Jaron S. K."/>
        </authorList>
    </citation>
    <scope>NUCLEOTIDE SEQUENCE</scope>
</reference>
<gene>
    <name evidence="1" type="ORF">AFUS01_LOCUS6953</name>
</gene>
<evidence type="ECO:0000313" key="1">
    <source>
        <dbReference type="EMBL" id="CAG7717497.1"/>
    </source>
</evidence>
<name>A0A8J2NT87_9HEXA</name>
<dbReference type="Proteomes" id="UP000708208">
    <property type="component" value="Unassembled WGS sequence"/>
</dbReference>
<dbReference type="EMBL" id="CAJVCH010046364">
    <property type="protein sequence ID" value="CAG7717497.1"/>
    <property type="molecule type" value="Genomic_DNA"/>
</dbReference>
<dbReference type="AlphaFoldDB" id="A0A8J2NT87"/>
<feature type="non-terminal residue" evidence="1">
    <location>
        <position position="1"/>
    </location>
</feature>
<keyword evidence="2" id="KW-1185">Reference proteome</keyword>